<dbReference type="InterPro" id="IPR003594">
    <property type="entry name" value="HATPase_dom"/>
</dbReference>
<dbReference type="SUPFAM" id="SSF55874">
    <property type="entry name" value="ATPase domain of HSP90 chaperone/DNA topoisomerase II/histidine kinase"/>
    <property type="match status" value="1"/>
</dbReference>
<feature type="domain" description="Histidine kinase" evidence="6">
    <location>
        <begin position="418"/>
        <end position="635"/>
    </location>
</feature>
<feature type="transmembrane region" description="Helical" evidence="5">
    <location>
        <begin position="64"/>
        <end position="87"/>
    </location>
</feature>
<dbReference type="CDD" id="cd00082">
    <property type="entry name" value="HisKA"/>
    <property type="match status" value="1"/>
</dbReference>
<feature type="transmembrane region" description="Helical" evidence="5">
    <location>
        <begin position="209"/>
        <end position="225"/>
    </location>
</feature>
<sequence>MNIFTFLTFFSFVIYVYLSIYVFHLDRTSRLNRVFVAITAGLAWKSFAYLFFHSAPSPEECFYWYKISALGWNMLPGVAIHYALILADREDWLKRNSTYLIIYLPGIFYVLCLWTGDYVQTADFVRRLNWSVVTTNSNQWLLGFSKLYFAAASAICLYSTWLLRKSSETTGRRKKQADILAKTLLFSAATGITTDIVLPLLNFNQLPQMAHFFIVFWILGIWYAITRYRFMTITPALASDEIISKIFDILILAAPDGTISRVNMHALISGGYIEDELTGRHISVLVHSKELDRAFFAADGIVNYVANAEFITKSMGSIAINVSCARVRDEFGDIAGMVICGHDLRPLNRILHEVAERKAAEEKLRNANDGLEIRVKERTAELALSNEQLRSEMEKRKIAEIEILKMSKMESLGVLAGGIAHDFNNLLTGILNNISLAKLYCKDKREAADRLSGAEEVTLKAQNLAAQFLTFSKGGVLNKKIIDVRALLKESVEFTLSGSGVSCAFNFAGGLWNVSADASQLNQVFTNLVINAMHVMPDGGRIDVAAENVSEGNCHENRNIAAADYVKISIKDQGPGIPPDILPKIFDPYFTTKSNGSGLGLTSAFSVVRNHGGHIGVDSRPNEGATFFMYLPAAAGKQAEAVENSTDAIAGVACRALVMDDEEAIRSSVKEILRFWGCEVETAKDGSEAVEHYLRARKAGRPFEILLFDFTVPGGMNGIQALEEIRKTDRDVRAILSSGYMNHESSSDYLACGFGYFLQKPYKVAELNNAIKKLLNRK</sequence>
<evidence type="ECO:0000313" key="8">
    <source>
        <dbReference type="EMBL" id="OGM08300.1"/>
    </source>
</evidence>
<feature type="domain" description="Response regulatory" evidence="7">
    <location>
        <begin position="655"/>
        <end position="775"/>
    </location>
</feature>
<dbReference type="CDD" id="cd00130">
    <property type="entry name" value="PAS"/>
    <property type="match status" value="1"/>
</dbReference>
<keyword evidence="5" id="KW-0812">Transmembrane</keyword>
<comment type="catalytic activity">
    <reaction evidence="1">
        <text>ATP + protein L-histidine = ADP + protein N-phospho-L-histidine.</text>
        <dbReference type="EC" id="2.7.13.3"/>
    </reaction>
</comment>
<evidence type="ECO:0000256" key="5">
    <source>
        <dbReference type="SAM" id="Phobius"/>
    </source>
</evidence>
<keyword evidence="3 4" id="KW-0597">Phosphoprotein</keyword>
<dbReference type="PRINTS" id="PR00344">
    <property type="entry name" value="BCTRLSENSOR"/>
</dbReference>
<dbReference type="InterPro" id="IPR001789">
    <property type="entry name" value="Sig_transdc_resp-reg_receiver"/>
</dbReference>
<dbReference type="InterPro" id="IPR004358">
    <property type="entry name" value="Sig_transdc_His_kin-like_C"/>
</dbReference>
<dbReference type="Gene3D" id="1.10.287.130">
    <property type="match status" value="1"/>
</dbReference>
<dbReference type="InterPro" id="IPR035965">
    <property type="entry name" value="PAS-like_dom_sf"/>
</dbReference>
<evidence type="ECO:0000256" key="1">
    <source>
        <dbReference type="ARBA" id="ARBA00000085"/>
    </source>
</evidence>
<dbReference type="PROSITE" id="PS50110">
    <property type="entry name" value="RESPONSE_REGULATORY"/>
    <property type="match status" value="1"/>
</dbReference>
<dbReference type="Proteomes" id="UP000178735">
    <property type="component" value="Unassembled WGS sequence"/>
</dbReference>
<dbReference type="Pfam" id="PF00072">
    <property type="entry name" value="Response_reg"/>
    <property type="match status" value="1"/>
</dbReference>
<evidence type="ECO:0000256" key="4">
    <source>
        <dbReference type="PROSITE-ProRule" id="PRU00169"/>
    </source>
</evidence>
<keyword evidence="5" id="KW-0472">Membrane</keyword>
<feature type="transmembrane region" description="Helical" evidence="5">
    <location>
        <begin position="35"/>
        <end position="52"/>
    </location>
</feature>
<dbReference type="SMART" id="SM00387">
    <property type="entry name" value="HATPase_c"/>
    <property type="match status" value="1"/>
</dbReference>
<dbReference type="STRING" id="1817813.A2008_09605"/>
<dbReference type="InterPro" id="IPR031621">
    <property type="entry name" value="HisKA_7TM"/>
</dbReference>
<dbReference type="CDD" id="cd00156">
    <property type="entry name" value="REC"/>
    <property type="match status" value="1"/>
</dbReference>
<dbReference type="PROSITE" id="PS50109">
    <property type="entry name" value="HIS_KIN"/>
    <property type="match status" value="1"/>
</dbReference>
<dbReference type="AlphaFoldDB" id="A0A1F7WZS6"/>
<protein>
    <recommendedName>
        <fullName evidence="2">histidine kinase</fullName>
        <ecNumber evidence="2">2.7.13.3</ecNumber>
    </recommendedName>
</protein>
<dbReference type="Gene3D" id="3.30.450.20">
    <property type="entry name" value="PAS domain"/>
    <property type="match status" value="1"/>
</dbReference>
<evidence type="ECO:0000256" key="2">
    <source>
        <dbReference type="ARBA" id="ARBA00012438"/>
    </source>
</evidence>
<dbReference type="InterPro" id="IPR011006">
    <property type="entry name" value="CheY-like_superfamily"/>
</dbReference>
<feature type="transmembrane region" description="Helical" evidence="5">
    <location>
        <begin position="140"/>
        <end position="163"/>
    </location>
</feature>
<dbReference type="InterPro" id="IPR036890">
    <property type="entry name" value="HATPase_C_sf"/>
</dbReference>
<dbReference type="InterPro" id="IPR000014">
    <property type="entry name" value="PAS"/>
</dbReference>
<name>A0A1F7WZS6_9BACT</name>
<dbReference type="Pfam" id="PF16927">
    <property type="entry name" value="HisKA_7TM"/>
    <property type="match status" value="1"/>
</dbReference>
<proteinExistence type="predicted"/>
<dbReference type="Pfam" id="PF02518">
    <property type="entry name" value="HATPase_c"/>
    <property type="match status" value="1"/>
</dbReference>
<dbReference type="EMBL" id="MGFH01000019">
    <property type="protein sequence ID" value="OGM08300.1"/>
    <property type="molecule type" value="Genomic_DNA"/>
</dbReference>
<dbReference type="Gene3D" id="3.40.50.2300">
    <property type="match status" value="1"/>
</dbReference>
<feature type="modified residue" description="4-aspartylphosphate" evidence="4">
    <location>
        <position position="709"/>
    </location>
</feature>
<dbReference type="PANTHER" id="PTHR43065:SF42">
    <property type="entry name" value="TWO-COMPONENT SENSOR PPRA"/>
    <property type="match status" value="1"/>
</dbReference>
<dbReference type="SUPFAM" id="SSF55785">
    <property type="entry name" value="PYP-like sensor domain (PAS domain)"/>
    <property type="match status" value="1"/>
</dbReference>
<evidence type="ECO:0000259" key="7">
    <source>
        <dbReference type="PROSITE" id="PS50110"/>
    </source>
</evidence>
<evidence type="ECO:0000313" key="9">
    <source>
        <dbReference type="Proteomes" id="UP000178735"/>
    </source>
</evidence>
<reference evidence="8 9" key="1">
    <citation type="journal article" date="2016" name="Nat. Commun.">
        <title>Thousands of microbial genomes shed light on interconnected biogeochemical processes in an aquifer system.</title>
        <authorList>
            <person name="Anantharaman K."/>
            <person name="Brown C.T."/>
            <person name="Hug L.A."/>
            <person name="Sharon I."/>
            <person name="Castelle C.J."/>
            <person name="Probst A.J."/>
            <person name="Thomas B.C."/>
            <person name="Singh A."/>
            <person name="Wilkins M.J."/>
            <person name="Karaoz U."/>
            <person name="Brodie E.L."/>
            <person name="Williams K.H."/>
            <person name="Hubbard S.S."/>
            <person name="Banfield J.F."/>
        </authorList>
    </citation>
    <scope>NUCLEOTIDE SEQUENCE [LARGE SCALE GENOMIC DNA]</scope>
</reference>
<dbReference type="InterPro" id="IPR003661">
    <property type="entry name" value="HisK_dim/P_dom"/>
</dbReference>
<dbReference type="PANTHER" id="PTHR43065">
    <property type="entry name" value="SENSOR HISTIDINE KINASE"/>
    <property type="match status" value="1"/>
</dbReference>
<evidence type="ECO:0000256" key="3">
    <source>
        <dbReference type="ARBA" id="ARBA00022553"/>
    </source>
</evidence>
<accession>A0A1F7WZS6</accession>
<gene>
    <name evidence="8" type="ORF">A2008_09605</name>
</gene>
<dbReference type="Gene3D" id="3.30.565.10">
    <property type="entry name" value="Histidine kinase-like ATPase, C-terminal domain"/>
    <property type="match status" value="1"/>
</dbReference>
<organism evidence="8 9">
    <name type="scientific">Candidatus Wallbacteria bacterium GWC2_49_35</name>
    <dbReference type="NCBI Taxonomy" id="1817813"/>
    <lineage>
        <taxon>Bacteria</taxon>
        <taxon>Candidatus Walliibacteriota</taxon>
    </lineage>
</organism>
<dbReference type="GO" id="GO:0000155">
    <property type="term" value="F:phosphorelay sensor kinase activity"/>
    <property type="evidence" value="ECO:0007669"/>
    <property type="project" value="InterPro"/>
</dbReference>
<dbReference type="SMART" id="SM00448">
    <property type="entry name" value="REC"/>
    <property type="match status" value="1"/>
</dbReference>
<keyword evidence="5" id="KW-1133">Transmembrane helix</keyword>
<dbReference type="InterPro" id="IPR005467">
    <property type="entry name" value="His_kinase_dom"/>
</dbReference>
<dbReference type="EC" id="2.7.13.3" evidence="2"/>
<dbReference type="SUPFAM" id="SSF52172">
    <property type="entry name" value="CheY-like"/>
    <property type="match status" value="1"/>
</dbReference>
<feature type="transmembrane region" description="Helical" evidence="5">
    <location>
        <begin position="6"/>
        <end position="23"/>
    </location>
</feature>
<feature type="transmembrane region" description="Helical" evidence="5">
    <location>
        <begin position="99"/>
        <end position="120"/>
    </location>
</feature>
<feature type="transmembrane region" description="Helical" evidence="5">
    <location>
        <begin position="184"/>
        <end position="203"/>
    </location>
</feature>
<comment type="caution">
    <text evidence="8">The sequence shown here is derived from an EMBL/GenBank/DDBJ whole genome shotgun (WGS) entry which is preliminary data.</text>
</comment>
<evidence type="ECO:0000259" key="6">
    <source>
        <dbReference type="PROSITE" id="PS50109"/>
    </source>
</evidence>